<keyword evidence="2" id="KW-1185">Reference proteome</keyword>
<dbReference type="EMBL" id="JAUEPS010000130">
    <property type="protein sequence ID" value="KAK0436188.1"/>
    <property type="molecule type" value="Genomic_DNA"/>
</dbReference>
<comment type="caution">
    <text evidence="1">The sequence shown here is derived from an EMBL/GenBank/DDBJ whole genome shotgun (WGS) entry which is preliminary data.</text>
</comment>
<accession>A0AA39MJI8</accession>
<sequence length="72" mass="8113">KQEEKIVWDMTESMAAPMKNGVLVVHQQRPYLPVAFSMINSAIMSQNSHANGYFALAFSVFHFACQSHVNVK</sequence>
<evidence type="ECO:0000313" key="1">
    <source>
        <dbReference type="EMBL" id="KAK0436188.1"/>
    </source>
</evidence>
<dbReference type="Proteomes" id="UP001175211">
    <property type="component" value="Unassembled WGS sequence"/>
</dbReference>
<reference evidence="1" key="1">
    <citation type="submission" date="2023-06" db="EMBL/GenBank/DDBJ databases">
        <authorList>
            <consortium name="Lawrence Berkeley National Laboratory"/>
            <person name="Ahrendt S."/>
            <person name="Sahu N."/>
            <person name="Indic B."/>
            <person name="Wong-Bajracharya J."/>
            <person name="Merenyi Z."/>
            <person name="Ke H.-M."/>
            <person name="Monk M."/>
            <person name="Kocsube S."/>
            <person name="Drula E."/>
            <person name="Lipzen A."/>
            <person name="Balint B."/>
            <person name="Henrissat B."/>
            <person name="Andreopoulos B."/>
            <person name="Martin F.M."/>
            <person name="Harder C.B."/>
            <person name="Rigling D."/>
            <person name="Ford K.L."/>
            <person name="Foster G.D."/>
            <person name="Pangilinan J."/>
            <person name="Papanicolaou A."/>
            <person name="Barry K."/>
            <person name="LaButti K."/>
            <person name="Viragh M."/>
            <person name="Koriabine M."/>
            <person name="Yan M."/>
            <person name="Riley R."/>
            <person name="Champramary S."/>
            <person name="Plett K.L."/>
            <person name="Tsai I.J."/>
            <person name="Slot J."/>
            <person name="Sipos G."/>
            <person name="Plett J."/>
            <person name="Nagy L.G."/>
            <person name="Grigoriev I.V."/>
        </authorList>
    </citation>
    <scope>NUCLEOTIDE SEQUENCE</scope>
    <source>
        <strain evidence="1">CCBAS 213</strain>
    </source>
</reference>
<feature type="non-terminal residue" evidence="1">
    <location>
        <position position="1"/>
    </location>
</feature>
<organism evidence="1 2">
    <name type="scientific">Armillaria tabescens</name>
    <name type="common">Ringless honey mushroom</name>
    <name type="synonym">Agaricus tabescens</name>
    <dbReference type="NCBI Taxonomy" id="1929756"/>
    <lineage>
        <taxon>Eukaryota</taxon>
        <taxon>Fungi</taxon>
        <taxon>Dikarya</taxon>
        <taxon>Basidiomycota</taxon>
        <taxon>Agaricomycotina</taxon>
        <taxon>Agaricomycetes</taxon>
        <taxon>Agaricomycetidae</taxon>
        <taxon>Agaricales</taxon>
        <taxon>Marasmiineae</taxon>
        <taxon>Physalacriaceae</taxon>
        <taxon>Desarmillaria</taxon>
    </lineage>
</organism>
<gene>
    <name evidence="1" type="ORF">EV420DRAFT_1281273</name>
</gene>
<name>A0AA39MJI8_ARMTA</name>
<protein>
    <submittedName>
        <fullName evidence="1">Uncharacterized protein</fullName>
    </submittedName>
</protein>
<dbReference type="RefSeq" id="XP_060322205.1">
    <property type="nucleotide sequence ID" value="XM_060468256.1"/>
</dbReference>
<evidence type="ECO:0000313" key="2">
    <source>
        <dbReference type="Proteomes" id="UP001175211"/>
    </source>
</evidence>
<proteinExistence type="predicted"/>
<dbReference type="GeneID" id="85351804"/>
<dbReference type="AlphaFoldDB" id="A0AA39MJI8"/>